<dbReference type="InterPro" id="IPR032466">
    <property type="entry name" value="Metal_Hydrolase"/>
</dbReference>
<dbReference type="PANTHER" id="PTHR46124:SF4">
    <property type="entry name" value="HYDROLASE TATD"/>
    <property type="match status" value="1"/>
</dbReference>
<dbReference type="PANTHER" id="PTHR46124">
    <property type="entry name" value="D-AMINOACYL-TRNA DEACYLASE"/>
    <property type="match status" value="1"/>
</dbReference>
<evidence type="ECO:0000313" key="6">
    <source>
        <dbReference type="Proteomes" id="UP000651057"/>
    </source>
</evidence>
<reference evidence="5" key="1">
    <citation type="submission" date="2021-01" db="EMBL/GenBank/DDBJ databases">
        <authorList>
            <person name="Zhong Y.L."/>
        </authorList>
    </citation>
    <scope>NUCLEOTIDE SEQUENCE</scope>
    <source>
        <strain evidence="5">KCTC 23302</strain>
    </source>
</reference>
<dbReference type="CDD" id="cd01310">
    <property type="entry name" value="TatD_DNAse"/>
    <property type="match status" value="1"/>
</dbReference>
<dbReference type="Gene3D" id="3.20.20.140">
    <property type="entry name" value="Metal-dependent hydrolases"/>
    <property type="match status" value="1"/>
</dbReference>
<dbReference type="PIRSF" id="PIRSF005902">
    <property type="entry name" value="DNase_TatD"/>
    <property type="match status" value="1"/>
</dbReference>
<dbReference type="GO" id="GO:0016788">
    <property type="term" value="F:hydrolase activity, acting on ester bonds"/>
    <property type="evidence" value="ECO:0007669"/>
    <property type="project" value="InterPro"/>
</dbReference>
<dbReference type="GO" id="GO:0004536">
    <property type="term" value="F:DNA nuclease activity"/>
    <property type="evidence" value="ECO:0007669"/>
    <property type="project" value="InterPro"/>
</dbReference>
<evidence type="ECO:0000256" key="1">
    <source>
        <dbReference type="ARBA" id="ARBA00009275"/>
    </source>
</evidence>
<dbReference type="GO" id="GO:0046872">
    <property type="term" value="F:metal ion binding"/>
    <property type="evidence" value="ECO:0007669"/>
    <property type="project" value="UniProtKB-KW"/>
</dbReference>
<gene>
    <name evidence="5" type="ORF">JJQ60_09540</name>
</gene>
<keyword evidence="2 4" id="KW-0479">Metal-binding</keyword>
<dbReference type="RefSeq" id="WP_201919705.1">
    <property type="nucleotide sequence ID" value="NZ_BAABAX010000005.1"/>
</dbReference>
<feature type="binding site" evidence="4">
    <location>
        <position position="7"/>
    </location>
    <ligand>
        <name>a divalent metal cation</name>
        <dbReference type="ChEBI" id="CHEBI:60240"/>
        <label>1</label>
    </ligand>
</feature>
<feature type="binding site" evidence="4">
    <location>
        <position position="101"/>
    </location>
    <ligand>
        <name>a divalent metal cation</name>
        <dbReference type="ChEBI" id="CHEBI:60240"/>
        <label>1</label>
    </ligand>
</feature>
<keyword evidence="3 5" id="KW-0378">Hydrolase</keyword>
<protein>
    <submittedName>
        <fullName evidence="5">TatD family hydrolase</fullName>
    </submittedName>
</protein>
<keyword evidence="6" id="KW-1185">Reference proteome</keyword>
<evidence type="ECO:0000256" key="4">
    <source>
        <dbReference type="PIRSR" id="PIRSR005902-1"/>
    </source>
</evidence>
<evidence type="ECO:0000313" key="5">
    <source>
        <dbReference type="EMBL" id="MBL0683757.1"/>
    </source>
</evidence>
<evidence type="ECO:0000256" key="3">
    <source>
        <dbReference type="ARBA" id="ARBA00022801"/>
    </source>
</evidence>
<feature type="binding site" evidence="4">
    <location>
        <position position="137"/>
    </location>
    <ligand>
        <name>a divalent metal cation</name>
        <dbReference type="ChEBI" id="CHEBI:60240"/>
        <label>2</label>
    </ligand>
</feature>
<dbReference type="InterPro" id="IPR015991">
    <property type="entry name" value="TatD/YcfH-like"/>
</dbReference>
<dbReference type="NCBIfam" id="TIGR00010">
    <property type="entry name" value="YchF/TatD family DNA exonuclease"/>
    <property type="match status" value="1"/>
</dbReference>
<dbReference type="Pfam" id="PF01026">
    <property type="entry name" value="TatD_DNase"/>
    <property type="match status" value="1"/>
</dbReference>
<feature type="binding site" evidence="4">
    <location>
        <position position="211"/>
    </location>
    <ligand>
        <name>a divalent metal cation</name>
        <dbReference type="ChEBI" id="CHEBI:60240"/>
        <label>1</label>
    </ligand>
</feature>
<proteinExistence type="inferred from homology"/>
<comment type="similarity">
    <text evidence="1">Belongs to the metallo-dependent hydrolases superfamily. TatD-type hydrolase family.</text>
</comment>
<dbReference type="AlphaFoldDB" id="A0A937D9I6"/>
<dbReference type="InterPro" id="IPR018228">
    <property type="entry name" value="DNase_TatD-rel_CS"/>
</dbReference>
<sequence>MIITDTHTHIYSEAFEEDQDQMMDRAITNGVIRFFVPAIDSSYTNAMYDIESRYPEHVFLMMGLHPTHVKENFRQELAHVEEELGERLGQNSDKKFYAVGEIGIDLYWDKTFLKEQQEAFRHQIRLAKKYKLPIVIHCRDAFEEIFEVLESEKDDNLFGIFHCFTGTIEDAHRAIGYQMKLGIGGVVTFKNGKIDTFLNQIPLQDIVLETDAPYLAPTPYRGKRNESSYLINVLNKLSEIYQKPVEEIAAITTQNSKDIFGV</sequence>
<dbReference type="GO" id="GO:0005829">
    <property type="term" value="C:cytosol"/>
    <property type="evidence" value="ECO:0007669"/>
    <property type="project" value="TreeGrafter"/>
</dbReference>
<dbReference type="SUPFAM" id="SSF51556">
    <property type="entry name" value="Metallo-dependent hydrolases"/>
    <property type="match status" value="1"/>
</dbReference>
<feature type="binding site" evidence="4">
    <location>
        <position position="162"/>
    </location>
    <ligand>
        <name>a divalent metal cation</name>
        <dbReference type="ChEBI" id="CHEBI:60240"/>
        <label>2</label>
    </ligand>
</feature>
<comment type="caution">
    <text evidence="5">The sequence shown here is derived from an EMBL/GenBank/DDBJ whole genome shotgun (WGS) entry which is preliminary data.</text>
</comment>
<dbReference type="Proteomes" id="UP000651057">
    <property type="component" value="Unassembled WGS sequence"/>
</dbReference>
<evidence type="ECO:0000256" key="2">
    <source>
        <dbReference type="ARBA" id="ARBA00022723"/>
    </source>
</evidence>
<feature type="binding site" evidence="4">
    <location>
        <position position="9"/>
    </location>
    <ligand>
        <name>a divalent metal cation</name>
        <dbReference type="ChEBI" id="CHEBI:60240"/>
        <label>1</label>
    </ligand>
</feature>
<dbReference type="InterPro" id="IPR001130">
    <property type="entry name" value="TatD-like"/>
</dbReference>
<organism evidence="5 6">
    <name type="scientific">Aquimarina mytili</name>
    <dbReference type="NCBI Taxonomy" id="874423"/>
    <lineage>
        <taxon>Bacteria</taxon>
        <taxon>Pseudomonadati</taxon>
        <taxon>Bacteroidota</taxon>
        <taxon>Flavobacteriia</taxon>
        <taxon>Flavobacteriales</taxon>
        <taxon>Flavobacteriaceae</taxon>
        <taxon>Aquimarina</taxon>
    </lineage>
</organism>
<dbReference type="EMBL" id="JAERQJ010000003">
    <property type="protein sequence ID" value="MBL0683757.1"/>
    <property type="molecule type" value="Genomic_DNA"/>
</dbReference>
<name>A0A937D9I6_9FLAO</name>
<dbReference type="PROSITE" id="PS01090">
    <property type="entry name" value="TATD_2"/>
    <property type="match status" value="1"/>
</dbReference>
<dbReference type="FunFam" id="3.20.20.140:FF:000005">
    <property type="entry name" value="TatD family hydrolase"/>
    <property type="match status" value="1"/>
</dbReference>
<accession>A0A937D9I6</accession>